<feature type="transmembrane region" description="Helical" evidence="1">
    <location>
        <begin position="90"/>
        <end position="111"/>
    </location>
</feature>
<name>A0A3D0KGM0_9GAMM</name>
<feature type="transmembrane region" description="Helical" evidence="1">
    <location>
        <begin position="65"/>
        <end position="84"/>
    </location>
</feature>
<evidence type="ECO:0000256" key="1">
    <source>
        <dbReference type="SAM" id="Phobius"/>
    </source>
</evidence>
<proteinExistence type="predicted"/>
<accession>A0A3D0KGM0</accession>
<keyword evidence="1" id="KW-0812">Transmembrane</keyword>
<sequence length="209" mass="23333">MNLQRAYYLLAAFYSLFPLIGLMAIFSGGGTPFAVAHLVLGVLAVIGLWGYVLKRGFMNPRMWQPLAMVLAVMAVGQMLVIFILPVSSIALTWMLTSSIFSVMLVIVLFHYGKRDQPLWATPVEADAAKQLAKMLDSASPLSAVHYEGEQENSVNVTKVGSQYHAKVTRRGKNGQETFERYFQYPETLVFFLEKFASISVHDFRQTALS</sequence>
<keyword evidence="1" id="KW-1133">Transmembrane helix</keyword>
<protein>
    <submittedName>
        <fullName evidence="2">Uncharacterized protein</fullName>
    </submittedName>
</protein>
<organism evidence="2">
    <name type="scientific">Halomonas campaniensis</name>
    <dbReference type="NCBI Taxonomy" id="213554"/>
    <lineage>
        <taxon>Bacteria</taxon>
        <taxon>Pseudomonadati</taxon>
        <taxon>Pseudomonadota</taxon>
        <taxon>Gammaproteobacteria</taxon>
        <taxon>Oceanospirillales</taxon>
        <taxon>Halomonadaceae</taxon>
        <taxon>Halomonas</taxon>
    </lineage>
</organism>
<evidence type="ECO:0000313" key="2">
    <source>
        <dbReference type="EMBL" id="HCA02717.1"/>
    </source>
</evidence>
<keyword evidence="1" id="KW-0472">Membrane</keyword>
<comment type="caution">
    <text evidence="2">The sequence shown here is derived from an EMBL/GenBank/DDBJ whole genome shotgun (WGS) entry which is preliminary data.</text>
</comment>
<reference evidence="2" key="1">
    <citation type="journal article" date="2018" name="Nat. Biotechnol.">
        <title>A standardized bacterial taxonomy based on genome phylogeny substantially revises the tree of life.</title>
        <authorList>
            <person name="Parks D.H."/>
            <person name="Chuvochina M."/>
            <person name="Waite D.W."/>
            <person name="Rinke C."/>
            <person name="Skarshewski A."/>
            <person name="Chaumeil P.A."/>
            <person name="Hugenholtz P."/>
        </authorList>
    </citation>
    <scope>NUCLEOTIDE SEQUENCE [LARGE SCALE GENOMIC DNA]</scope>
    <source>
        <strain evidence="2">UBA11284</strain>
    </source>
</reference>
<dbReference type="AlphaFoldDB" id="A0A3D0KGM0"/>
<feature type="transmembrane region" description="Helical" evidence="1">
    <location>
        <begin position="7"/>
        <end position="27"/>
    </location>
</feature>
<dbReference type="EMBL" id="DOTR01000056">
    <property type="protein sequence ID" value="HCA02717.1"/>
    <property type="molecule type" value="Genomic_DNA"/>
</dbReference>
<gene>
    <name evidence="2" type="ORF">DEO68_11165</name>
</gene>
<feature type="transmembrane region" description="Helical" evidence="1">
    <location>
        <begin position="33"/>
        <end position="53"/>
    </location>
</feature>